<dbReference type="InterPro" id="IPR003594">
    <property type="entry name" value="HATPase_dom"/>
</dbReference>
<name>A0ABV9LWY9_9ALTE</name>
<dbReference type="Gene3D" id="3.30.565.10">
    <property type="entry name" value="Histidine kinase-like ATPase, C-terminal domain"/>
    <property type="match status" value="1"/>
</dbReference>
<accession>A0ABV9LWY9</accession>
<dbReference type="CDD" id="cd00156">
    <property type="entry name" value="REC"/>
    <property type="match status" value="1"/>
</dbReference>
<feature type="domain" description="Response regulatory" evidence="8">
    <location>
        <begin position="373"/>
        <end position="488"/>
    </location>
</feature>
<dbReference type="InterPro" id="IPR001789">
    <property type="entry name" value="Sig_transdc_resp-reg_receiver"/>
</dbReference>
<keyword evidence="1" id="KW-0805">Transcription regulation</keyword>
<organism evidence="9 10">
    <name type="scientific">Glaciecola siphonariae</name>
    <dbReference type="NCBI Taxonomy" id="521012"/>
    <lineage>
        <taxon>Bacteria</taxon>
        <taxon>Pseudomonadati</taxon>
        <taxon>Pseudomonadota</taxon>
        <taxon>Gammaproteobacteria</taxon>
        <taxon>Alteromonadales</taxon>
        <taxon>Alteromonadaceae</taxon>
        <taxon>Glaciecola</taxon>
    </lineage>
</organism>
<dbReference type="SUPFAM" id="SSF55874">
    <property type="entry name" value="ATPase domain of HSP90 chaperone/DNA topoisomerase II/histidine kinase"/>
    <property type="match status" value="1"/>
</dbReference>
<dbReference type="PANTHER" id="PTHR43280">
    <property type="entry name" value="ARAC-FAMILY TRANSCRIPTIONAL REGULATOR"/>
    <property type="match status" value="1"/>
</dbReference>
<dbReference type="SUPFAM" id="SSF46689">
    <property type="entry name" value="Homeodomain-like"/>
    <property type="match status" value="1"/>
</dbReference>
<dbReference type="InterPro" id="IPR018060">
    <property type="entry name" value="HTH_AraC"/>
</dbReference>
<feature type="region of interest" description="Disordered" evidence="5">
    <location>
        <begin position="155"/>
        <end position="184"/>
    </location>
</feature>
<keyword evidence="6" id="KW-0472">Membrane</keyword>
<protein>
    <submittedName>
        <fullName evidence="9">Helix-turn-helix domain-containing protein</fullName>
    </submittedName>
</protein>
<dbReference type="PROSITE" id="PS01124">
    <property type="entry name" value="HTH_ARAC_FAMILY_2"/>
    <property type="match status" value="1"/>
</dbReference>
<comment type="caution">
    <text evidence="9">The sequence shown here is derived from an EMBL/GenBank/DDBJ whole genome shotgun (WGS) entry which is preliminary data.</text>
</comment>
<dbReference type="PANTHER" id="PTHR43280:SF28">
    <property type="entry name" value="HTH-TYPE TRANSCRIPTIONAL ACTIVATOR RHAS"/>
    <property type="match status" value="1"/>
</dbReference>
<evidence type="ECO:0000256" key="1">
    <source>
        <dbReference type="ARBA" id="ARBA00023015"/>
    </source>
</evidence>
<evidence type="ECO:0000256" key="4">
    <source>
        <dbReference type="PROSITE-ProRule" id="PRU00169"/>
    </source>
</evidence>
<keyword evidence="2" id="KW-0238">DNA-binding</keyword>
<dbReference type="InterPro" id="IPR036890">
    <property type="entry name" value="HATPase_C_sf"/>
</dbReference>
<gene>
    <name evidence="9" type="ORF">ACFO4O_12835</name>
</gene>
<evidence type="ECO:0000313" key="9">
    <source>
        <dbReference type="EMBL" id="MFC4701051.1"/>
    </source>
</evidence>
<dbReference type="Pfam" id="PF00072">
    <property type="entry name" value="Response_reg"/>
    <property type="match status" value="1"/>
</dbReference>
<dbReference type="SMART" id="SM00448">
    <property type="entry name" value="REC"/>
    <property type="match status" value="1"/>
</dbReference>
<dbReference type="Gene3D" id="3.40.50.2300">
    <property type="match status" value="1"/>
</dbReference>
<keyword evidence="6" id="KW-1133">Transmembrane helix</keyword>
<keyword evidence="4" id="KW-0597">Phosphoprotein</keyword>
<dbReference type="EMBL" id="JBHSGU010000005">
    <property type="protein sequence ID" value="MFC4701051.1"/>
    <property type="molecule type" value="Genomic_DNA"/>
</dbReference>
<dbReference type="InterPro" id="IPR011006">
    <property type="entry name" value="CheY-like_superfamily"/>
</dbReference>
<dbReference type="Pfam" id="PF12833">
    <property type="entry name" value="HTH_18"/>
    <property type="match status" value="1"/>
</dbReference>
<sequence>MDAVHVVLLLELLSFERLSAKVISINDIAITLIIISAMALSYATLLRFYRFGYTFYARHKERNQHCGHKNQKPSAGVSAHWHQPKRSNAKALPRRHLANISDSLLDVVDTMVRSQYVMKDKTVYPSIFQTPAKANIISLKALAEELRQSALLDAPPEHAQQHSSHPMPKLVSPMSKRNENSPNKHQLISDVNTAQVFMDILPAIKDYAVEQNKSLNVEELAHGYVSMPKGMTEKMLREVLLNAIVHNCDGCQISLKISFTDEFACFEVSDTGKGLSSALCSKIAQYAKEKRHTRNRRLSDAETAFNLYSIARLLRYYGGSLELTSALGYGTRLRLLMPARICRPAIYLSKRFAARQQENSKVQDRAKNNHKKQVMYIGKHIHAEELLKSQFAQQYDVTVCAGFDDAMASIFEHTPDIVLADFSWQFALGIQLVKFLRGHQATSTIPFLMICGANEQSARVKMYASGVSAIVEKPLNINELKTVTDNLLQNRDVLKGELKQAREGQNFNAQVHSHTGVYQVAQHNQSAMLNKVSEGSESQGFHQDVILNESLDANDHKIDSPSESFSSQLEQILSQHYRHEGFSRFDAARLMHVSEKTLQRRCQKHMHMSFGECLRRFRLSQARELLLEGHEITHVTFEVGFNSTSHFGKCFKKEYGYPPSMVMQS</sequence>
<dbReference type="SUPFAM" id="SSF52172">
    <property type="entry name" value="CheY-like"/>
    <property type="match status" value="1"/>
</dbReference>
<dbReference type="Proteomes" id="UP001595897">
    <property type="component" value="Unassembled WGS sequence"/>
</dbReference>
<dbReference type="RefSeq" id="WP_382409145.1">
    <property type="nucleotide sequence ID" value="NZ_JBHSGU010000005.1"/>
</dbReference>
<dbReference type="SMART" id="SM00342">
    <property type="entry name" value="HTH_ARAC"/>
    <property type="match status" value="1"/>
</dbReference>
<evidence type="ECO:0000259" key="7">
    <source>
        <dbReference type="PROSITE" id="PS01124"/>
    </source>
</evidence>
<feature type="modified residue" description="4-aspartylphosphate" evidence="4">
    <location>
        <position position="421"/>
    </location>
</feature>
<evidence type="ECO:0000313" key="10">
    <source>
        <dbReference type="Proteomes" id="UP001595897"/>
    </source>
</evidence>
<keyword evidence="10" id="KW-1185">Reference proteome</keyword>
<evidence type="ECO:0000256" key="5">
    <source>
        <dbReference type="SAM" id="MobiDB-lite"/>
    </source>
</evidence>
<feature type="domain" description="HTH araC/xylS-type" evidence="7">
    <location>
        <begin position="567"/>
        <end position="665"/>
    </location>
</feature>
<dbReference type="Pfam" id="PF02518">
    <property type="entry name" value="HATPase_c"/>
    <property type="match status" value="1"/>
</dbReference>
<keyword evidence="3" id="KW-0804">Transcription</keyword>
<dbReference type="InterPro" id="IPR009057">
    <property type="entry name" value="Homeodomain-like_sf"/>
</dbReference>
<reference evidence="10" key="1">
    <citation type="journal article" date="2019" name="Int. J. Syst. Evol. Microbiol.">
        <title>The Global Catalogue of Microorganisms (GCM) 10K type strain sequencing project: providing services to taxonomists for standard genome sequencing and annotation.</title>
        <authorList>
            <consortium name="The Broad Institute Genomics Platform"/>
            <consortium name="The Broad Institute Genome Sequencing Center for Infectious Disease"/>
            <person name="Wu L."/>
            <person name="Ma J."/>
        </authorList>
    </citation>
    <scope>NUCLEOTIDE SEQUENCE [LARGE SCALE GENOMIC DNA]</scope>
    <source>
        <strain evidence="10">KACC 12507</strain>
    </source>
</reference>
<evidence type="ECO:0000256" key="2">
    <source>
        <dbReference type="ARBA" id="ARBA00023125"/>
    </source>
</evidence>
<dbReference type="Gene3D" id="1.10.10.60">
    <property type="entry name" value="Homeodomain-like"/>
    <property type="match status" value="1"/>
</dbReference>
<evidence type="ECO:0000256" key="6">
    <source>
        <dbReference type="SAM" id="Phobius"/>
    </source>
</evidence>
<evidence type="ECO:0000256" key="3">
    <source>
        <dbReference type="ARBA" id="ARBA00023163"/>
    </source>
</evidence>
<evidence type="ECO:0000259" key="8">
    <source>
        <dbReference type="PROSITE" id="PS50110"/>
    </source>
</evidence>
<feature type="transmembrane region" description="Helical" evidence="6">
    <location>
        <begin position="30"/>
        <end position="49"/>
    </location>
</feature>
<keyword evidence="6" id="KW-0812">Transmembrane</keyword>
<dbReference type="PROSITE" id="PS50110">
    <property type="entry name" value="RESPONSE_REGULATORY"/>
    <property type="match status" value="1"/>
</dbReference>
<proteinExistence type="predicted"/>